<evidence type="ECO:0000313" key="4">
    <source>
        <dbReference type="Proteomes" id="UP000319516"/>
    </source>
</evidence>
<feature type="signal peptide" evidence="2">
    <location>
        <begin position="1"/>
        <end position="23"/>
    </location>
</feature>
<dbReference type="OrthoDB" id="4867352at2"/>
<dbReference type="EMBL" id="VFOP01000001">
    <property type="protein sequence ID" value="TQL50156.1"/>
    <property type="molecule type" value="Genomic_DNA"/>
</dbReference>
<sequence length="229" mass="24243">MTRRHLARTTPLAAALLATALLAGCSGDDDPVVTTTDTSSATEDAGDDEAQETTEAPADDAEETTEAPADEAEETTEAPEEGATGPVTSADGAFTLTVPDGWTDVRSLVAEDVEVAVRAGEMSDDFFNNVVITGEPAIDDIEGTIEAAAEDLVGDDGSYELLDPIEIGGEEAFGYTLLREQNGTEIAQTQRWVNHGDTLYVLTLSTAASQQEEGEALLTEILDTWEWQD</sequence>
<dbReference type="PROSITE" id="PS51257">
    <property type="entry name" value="PROKAR_LIPOPROTEIN"/>
    <property type="match status" value="1"/>
</dbReference>
<evidence type="ECO:0000256" key="1">
    <source>
        <dbReference type="SAM" id="MobiDB-lite"/>
    </source>
</evidence>
<dbReference type="Proteomes" id="UP000319516">
    <property type="component" value="Unassembled WGS sequence"/>
</dbReference>
<dbReference type="Gene3D" id="3.40.1000.10">
    <property type="entry name" value="Mog1/PsbP, alpha/beta/alpha sandwich"/>
    <property type="match status" value="1"/>
</dbReference>
<feature type="region of interest" description="Disordered" evidence="1">
    <location>
        <begin position="25"/>
        <end position="95"/>
    </location>
</feature>
<accession>A0A542YPZ2</accession>
<protein>
    <recommendedName>
        <fullName evidence="5">Lipoprotein LpqN</fullName>
    </recommendedName>
</protein>
<dbReference type="RefSeq" id="WP_141784328.1">
    <property type="nucleotide sequence ID" value="NZ_BAAAIK010000004.1"/>
</dbReference>
<evidence type="ECO:0000256" key="2">
    <source>
        <dbReference type="SAM" id="SignalP"/>
    </source>
</evidence>
<comment type="caution">
    <text evidence="3">The sequence shown here is derived from an EMBL/GenBank/DDBJ whole genome shotgun (WGS) entry which is preliminary data.</text>
</comment>
<name>A0A542YPZ2_9MICO</name>
<keyword evidence="4" id="KW-1185">Reference proteome</keyword>
<gene>
    <name evidence="3" type="ORF">FB467_1259</name>
</gene>
<dbReference type="AlphaFoldDB" id="A0A542YPZ2"/>
<keyword evidence="2" id="KW-0732">Signal</keyword>
<feature type="compositionally biased region" description="Acidic residues" evidence="1">
    <location>
        <begin position="44"/>
        <end position="80"/>
    </location>
</feature>
<organism evidence="3 4">
    <name type="scientific">Ornithinicoccus hortensis</name>
    <dbReference type="NCBI Taxonomy" id="82346"/>
    <lineage>
        <taxon>Bacteria</taxon>
        <taxon>Bacillati</taxon>
        <taxon>Actinomycetota</taxon>
        <taxon>Actinomycetes</taxon>
        <taxon>Micrococcales</taxon>
        <taxon>Intrasporangiaceae</taxon>
        <taxon>Ornithinicoccus</taxon>
    </lineage>
</organism>
<evidence type="ECO:0000313" key="3">
    <source>
        <dbReference type="EMBL" id="TQL50156.1"/>
    </source>
</evidence>
<feature type="compositionally biased region" description="Low complexity" evidence="1">
    <location>
        <begin position="32"/>
        <end position="43"/>
    </location>
</feature>
<feature type="chain" id="PRO_5039409797" description="Lipoprotein LpqN" evidence="2">
    <location>
        <begin position="24"/>
        <end position="229"/>
    </location>
</feature>
<evidence type="ECO:0008006" key="5">
    <source>
        <dbReference type="Google" id="ProtNLM"/>
    </source>
</evidence>
<reference evidence="3 4" key="1">
    <citation type="submission" date="2019-06" db="EMBL/GenBank/DDBJ databases">
        <title>Sequencing the genomes of 1000 actinobacteria strains.</title>
        <authorList>
            <person name="Klenk H.-P."/>
        </authorList>
    </citation>
    <scope>NUCLEOTIDE SEQUENCE [LARGE SCALE GENOMIC DNA]</scope>
    <source>
        <strain evidence="3 4">DSM 12335</strain>
    </source>
</reference>
<proteinExistence type="predicted"/>